<dbReference type="Pfam" id="PF13671">
    <property type="entry name" value="AAA_33"/>
    <property type="match status" value="1"/>
</dbReference>
<dbReference type="Gene3D" id="3.40.50.300">
    <property type="entry name" value="P-loop containing nucleotide triphosphate hydrolases"/>
    <property type="match status" value="1"/>
</dbReference>
<dbReference type="InterPro" id="IPR027417">
    <property type="entry name" value="P-loop_NTPase"/>
</dbReference>
<evidence type="ECO:0000313" key="2">
    <source>
        <dbReference type="Proteomes" id="UP001551658"/>
    </source>
</evidence>
<comment type="caution">
    <text evidence="1">The sequence shown here is derived from an EMBL/GenBank/DDBJ whole genome shotgun (WGS) entry which is preliminary data.</text>
</comment>
<keyword evidence="2" id="KW-1185">Reference proteome</keyword>
<organism evidence="1 2">
    <name type="scientific">Nocardia fusca</name>
    <dbReference type="NCBI Taxonomy" id="941183"/>
    <lineage>
        <taxon>Bacteria</taxon>
        <taxon>Bacillati</taxon>
        <taxon>Actinomycetota</taxon>
        <taxon>Actinomycetes</taxon>
        <taxon>Mycobacteriales</taxon>
        <taxon>Nocardiaceae</taxon>
        <taxon>Nocardia</taxon>
    </lineage>
</organism>
<gene>
    <name evidence="1" type="ORF">AB0H72_18195</name>
</gene>
<evidence type="ECO:0000313" key="1">
    <source>
        <dbReference type="EMBL" id="MEV0364626.1"/>
    </source>
</evidence>
<protein>
    <submittedName>
        <fullName evidence="1">AAA family ATPase</fullName>
    </submittedName>
</protein>
<reference evidence="1 2" key="1">
    <citation type="submission" date="2024-06" db="EMBL/GenBank/DDBJ databases">
        <title>The Natural Products Discovery Center: Release of the First 8490 Sequenced Strains for Exploring Actinobacteria Biosynthetic Diversity.</title>
        <authorList>
            <person name="Kalkreuter E."/>
            <person name="Kautsar S.A."/>
            <person name="Yang D."/>
            <person name="Bader C.D."/>
            <person name="Teijaro C.N."/>
            <person name="Fluegel L."/>
            <person name="Davis C.M."/>
            <person name="Simpson J.R."/>
            <person name="Lauterbach L."/>
            <person name="Steele A.D."/>
            <person name="Gui C."/>
            <person name="Meng S."/>
            <person name="Li G."/>
            <person name="Viehrig K."/>
            <person name="Ye F."/>
            <person name="Su P."/>
            <person name="Kiefer A.F."/>
            <person name="Nichols A."/>
            <person name="Cepeda A.J."/>
            <person name="Yan W."/>
            <person name="Fan B."/>
            <person name="Jiang Y."/>
            <person name="Adhikari A."/>
            <person name="Zheng C.-J."/>
            <person name="Schuster L."/>
            <person name="Cowan T.M."/>
            <person name="Smanski M.J."/>
            <person name="Chevrette M.G."/>
            <person name="De Carvalho L.P.S."/>
            <person name="Shen B."/>
        </authorList>
    </citation>
    <scope>NUCLEOTIDE SEQUENCE [LARGE SCALE GENOMIC DNA]</scope>
    <source>
        <strain evidence="1 2">NPDC050671</strain>
    </source>
</reference>
<proteinExistence type="predicted"/>
<accession>A0ABV3FA95</accession>
<dbReference type="RefSeq" id="WP_357979877.1">
    <property type="nucleotide sequence ID" value="NZ_JBFAIH010000010.1"/>
</dbReference>
<dbReference type="SUPFAM" id="SSF52540">
    <property type="entry name" value="P-loop containing nucleoside triphosphate hydrolases"/>
    <property type="match status" value="1"/>
</dbReference>
<dbReference type="EMBL" id="JBFAIH010000010">
    <property type="protein sequence ID" value="MEV0364626.1"/>
    <property type="molecule type" value="Genomic_DNA"/>
</dbReference>
<sequence>MPGPLPHLPPDGTLLVLRGSSGSGKSTIARAVHRHFDHGRSALIAQDNIRRTVLREPDTPGAFTIELIELIATTCLPHRQLVIVEGILDADRYGPMLETLTTRARRALFYAWDLTFEQTLTRHAQRPQATEFGETEMRSWYHGWQPLPFVTETRIDHTWTQNATIDRILDDLHEPEHQDQPASS</sequence>
<dbReference type="Proteomes" id="UP001551658">
    <property type="component" value="Unassembled WGS sequence"/>
</dbReference>
<name>A0ABV3FA95_9NOCA</name>